<dbReference type="PANTHER" id="PTHR34580:SF1">
    <property type="entry name" value="PROTEIN PAFC"/>
    <property type="match status" value="1"/>
</dbReference>
<dbReference type="OrthoDB" id="6521217at2"/>
<dbReference type="InterPro" id="IPR051534">
    <property type="entry name" value="CBASS_pafABC_assoc_protein"/>
</dbReference>
<accession>A0A3A8EWM0</accession>
<comment type="caution">
    <text evidence="2">The sequence shown here is derived from an EMBL/GenBank/DDBJ whole genome shotgun (WGS) entry which is preliminary data.</text>
</comment>
<evidence type="ECO:0000313" key="2">
    <source>
        <dbReference type="EMBL" id="RKG32823.1"/>
    </source>
</evidence>
<organism evidence="2 3">
    <name type="scientific">Acinetobacter tianfuensis</name>
    <dbReference type="NCBI Taxonomy" id="2419603"/>
    <lineage>
        <taxon>Bacteria</taxon>
        <taxon>Pseudomonadati</taxon>
        <taxon>Pseudomonadota</taxon>
        <taxon>Gammaproteobacteria</taxon>
        <taxon>Moraxellales</taxon>
        <taxon>Moraxellaceae</taxon>
        <taxon>Acinetobacter</taxon>
    </lineage>
</organism>
<name>A0A3A8EWM0_9GAMM</name>
<evidence type="ECO:0000259" key="1">
    <source>
        <dbReference type="Pfam" id="PF25583"/>
    </source>
</evidence>
<dbReference type="EMBL" id="RAXV01000007">
    <property type="protein sequence ID" value="RKG32823.1"/>
    <property type="molecule type" value="Genomic_DNA"/>
</dbReference>
<dbReference type="InterPro" id="IPR057727">
    <property type="entry name" value="WCX_dom"/>
</dbReference>
<keyword evidence="3" id="KW-1185">Reference proteome</keyword>
<evidence type="ECO:0000313" key="3">
    <source>
        <dbReference type="Proteomes" id="UP000282388"/>
    </source>
</evidence>
<gene>
    <name evidence="2" type="ORF">D7V32_04990</name>
</gene>
<dbReference type="Pfam" id="PF25583">
    <property type="entry name" value="WCX"/>
    <property type="match status" value="1"/>
</dbReference>
<dbReference type="AlphaFoldDB" id="A0A3A8EWM0"/>
<protein>
    <submittedName>
        <fullName evidence="2">WYL domain-containing protein</fullName>
    </submittedName>
</protein>
<proteinExistence type="predicted"/>
<dbReference type="RefSeq" id="WP_120401805.1">
    <property type="nucleotide sequence ID" value="NZ_RAXV01000007.1"/>
</dbReference>
<dbReference type="Proteomes" id="UP000282388">
    <property type="component" value="Unassembled WGS sequence"/>
</dbReference>
<reference evidence="2 3" key="1">
    <citation type="submission" date="2018-09" db="EMBL/GenBank/DDBJ databases">
        <title>The draft genome of Acinetobacter spp. strains.</title>
        <authorList>
            <person name="Qin J."/>
            <person name="Feng Y."/>
            <person name="Zong Z."/>
        </authorList>
    </citation>
    <scope>NUCLEOTIDE SEQUENCE [LARGE SCALE GENOMIC DNA]</scope>
    <source>
        <strain evidence="2 3">WCHAc060012</strain>
    </source>
</reference>
<dbReference type="PANTHER" id="PTHR34580">
    <property type="match status" value="1"/>
</dbReference>
<feature type="domain" description="WCX" evidence="1">
    <location>
        <begin position="216"/>
        <end position="293"/>
    </location>
</feature>
<sequence>MKENPSMHERLAERLACILTKLNMGMKLSVKDLALEFSVSTRTVSRDFDRMSGHLPLLQDEKTKKFYLDPAYLTKIKAQETPQLSGMSHFYTSADIPFLHNMLDQQTAQFYGLKGFAYERAEQYEALFQAVGSAIQQCQQIAFLFKGELQLAQPYRLIQLQGCWYLAAVCEGNLKSYPLSHIVLQQKTEAGAVFEPDPMILAQLQTGDYDWLYQDTFEVEIKVSAELAAYFKQSSVLPKQSIKAELNDGCLLLTSEVGHAMQILPLVQFWMPALSIVQPESLRQELKGNLERCLQQMS</sequence>